<protein>
    <submittedName>
        <fullName evidence="2">Uncharacterized protein</fullName>
    </submittedName>
</protein>
<organism evidence="2 3">
    <name type="scientific">Pleurodeles waltl</name>
    <name type="common">Iberian ribbed newt</name>
    <dbReference type="NCBI Taxonomy" id="8319"/>
    <lineage>
        <taxon>Eukaryota</taxon>
        <taxon>Metazoa</taxon>
        <taxon>Chordata</taxon>
        <taxon>Craniata</taxon>
        <taxon>Vertebrata</taxon>
        <taxon>Euteleostomi</taxon>
        <taxon>Amphibia</taxon>
        <taxon>Batrachia</taxon>
        <taxon>Caudata</taxon>
        <taxon>Salamandroidea</taxon>
        <taxon>Salamandridae</taxon>
        <taxon>Pleurodelinae</taxon>
        <taxon>Pleurodeles</taxon>
    </lineage>
</organism>
<proteinExistence type="predicted"/>
<dbReference type="EMBL" id="JANPWB010000015">
    <property type="protein sequence ID" value="KAJ1089663.1"/>
    <property type="molecule type" value="Genomic_DNA"/>
</dbReference>
<dbReference type="AlphaFoldDB" id="A0AAV7LEU2"/>
<dbReference type="Proteomes" id="UP001066276">
    <property type="component" value="Chromosome 11"/>
</dbReference>
<feature type="compositionally biased region" description="Basic and acidic residues" evidence="1">
    <location>
        <begin position="100"/>
        <end position="110"/>
    </location>
</feature>
<sequence length="181" mass="20361">MAAGSYRCGPGPRQSPRRVQTPRPVVANGRRTGRLKPRLLCRTSAPQHMGRGARLKEAKRRNEVPLEGVRADTSTHNARETQRPYGGGRARRLKKKKEKKAPTEKQKEVPRAQGHAVTSTFPTPGWRRARRCRHKNLKKKKYINKYNGRDKGKAVARARGHLHSPSARMAVGAQLGKLKDK</sequence>
<feature type="region of interest" description="Disordered" evidence="1">
    <location>
        <begin position="1"/>
        <end position="128"/>
    </location>
</feature>
<feature type="compositionally biased region" description="Basic and acidic residues" evidence="1">
    <location>
        <begin position="54"/>
        <end position="64"/>
    </location>
</feature>
<gene>
    <name evidence="2" type="ORF">NDU88_002811</name>
</gene>
<feature type="compositionally biased region" description="Basic residues" evidence="1">
    <location>
        <begin position="89"/>
        <end position="99"/>
    </location>
</feature>
<evidence type="ECO:0000256" key="1">
    <source>
        <dbReference type="SAM" id="MobiDB-lite"/>
    </source>
</evidence>
<comment type="caution">
    <text evidence="2">The sequence shown here is derived from an EMBL/GenBank/DDBJ whole genome shotgun (WGS) entry which is preliminary data.</text>
</comment>
<evidence type="ECO:0000313" key="2">
    <source>
        <dbReference type="EMBL" id="KAJ1089663.1"/>
    </source>
</evidence>
<evidence type="ECO:0000313" key="3">
    <source>
        <dbReference type="Proteomes" id="UP001066276"/>
    </source>
</evidence>
<name>A0AAV7LEU2_PLEWA</name>
<accession>A0AAV7LEU2</accession>
<keyword evidence="3" id="KW-1185">Reference proteome</keyword>
<reference evidence="2" key="1">
    <citation type="journal article" date="2022" name="bioRxiv">
        <title>Sequencing and chromosome-scale assembly of the giantPleurodeles waltlgenome.</title>
        <authorList>
            <person name="Brown T."/>
            <person name="Elewa A."/>
            <person name="Iarovenko S."/>
            <person name="Subramanian E."/>
            <person name="Araus A.J."/>
            <person name="Petzold A."/>
            <person name="Susuki M."/>
            <person name="Suzuki K.-i.T."/>
            <person name="Hayashi T."/>
            <person name="Toyoda A."/>
            <person name="Oliveira C."/>
            <person name="Osipova E."/>
            <person name="Leigh N.D."/>
            <person name="Simon A."/>
            <person name="Yun M.H."/>
        </authorList>
    </citation>
    <scope>NUCLEOTIDE SEQUENCE</scope>
    <source>
        <strain evidence="2">20211129_DDA</strain>
        <tissue evidence="2">Liver</tissue>
    </source>
</reference>